<sequence>MLTPNRREDHRETWAGKKKAIQSLTLKVHAYTFGHTQFIENKDLPQALYEKARRATIDHRVSVPETLSDAFQSHGVSGIFIDPESIIISSSKHLRISPRRGTALHHTHLRDDVFETIATSLAEGVGVSTTARIQGVDKKTVLLVLNRAAAHAAKINNRLLRNLVVSECQLDEMWSFIGKKEKNLDSIEKLGGILGDAWIWVAFDAVNKVFLATVVGKRTEAYAVVLLEKVKRVTSRMPSLFSSDQLNQYTNALLQVYGKKALPARKPGPGRPPKPRLAPPEELLYVQVVKQYKKYRVVKISRNVVFGDPNKVDEILSSSLVSRNINTSYVERGNGTIRHVNSRCNRKTFRFSKCKENHARQLKLSLAYYHLCRPHKTLTKRNAGQPTTPFMAAGLTDHVLTMGEFLRYKPKN</sequence>
<accession>A0A0F9GF55</accession>
<comment type="caution">
    <text evidence="1">The sequence shown here is derived from an EMBL/GenBank/DDBJ whole genome shotgun (WGS) entry which is preliminary data.</text>
</comment>
<organism evidence="1">
    <name type="scientific">marine sediment metagenome</name>
    <dbReference type="NCBI Taxonomy" id="412755"/>
    <lineage>
        <taxon>unclassified sequences</taxon>
        <taxon>metagenomes</taxon>
        <taxon>ecological metagenomes</taxon>
    </lineage>
</organism>
<proteinExistence type="predicted"/>
<evidence type="ECO:0000313" key="1">
    <source>
        <dbReference type="EMBL" id="KKL97479.1"/>
    </source>
</evidence>
<name>A0A0F9GF55_9ZZZZ</name>
<dbReference type="EMBL" id="LAZR01018159">
    <property type="protein sequence ID" value="KKL97479.1"/>
    <property type="molecule type" value="Genomic_DNA"/>
</dbReference>
<gene>
    <name evidence="1" type="ORF">LCGC14_1834060</name>
</gene>
<protein>
    <submittedName>
        <fullName evidence="1">Uncharacterized protein</fullName>
    </submittedName>
</protein>
<dbReference type="AlphaFoldDB" id="A0A0F9GF55"/>
<reference evidence="1" key="1">
    <citation type="journal article" date="2015" name="Nature">
        <title>Complex archaea that bridge the gap between prokaryotes and eukaryotes.</title>
        <authorList>
            <person name="Spang A."/>
            <person name="Saw J.H."/>
            <person name="Jorgensen S.L."/>
            <person name="Zaremba-Niedzwiedzka K."/>
            <person name="Martijn J."/>
            <person name="Lind A.E."/>
            <person name="van Eijk R."/>
            <person name="Schleper C."/>
            <person name="Guy L."/>
            <person name="Ettema T.J."/>
        </authorList>
    </citation>
    <scope>NUCLEOTIDE SEQUENCE</scope>
</reference>